<evidence type="ECO:0000313" key="9">
    <source>
        <dbReference type="EMBL" id="QCB20471.1"/>
    </source>
</evidence>
<feature type="transmembrane region" description="Helical" evidence="7">
    <location>
        <begin position="15"/>
        <end position="35"/>
    </location>
</feature>
<accession>A0A4D6FRB4</accession>
<dbReference type="InterPro" id="IPR027469">
    <property type="entry name" value="Cation_efflux_TMD_sf"/>
</dbReference>
<dbReference type="GO" id="GO:0006882">
    <property type="term" value="P:intracellular zinc ion homeostasis"/>
    <property type="evidence" value="ECO:0007669"/>
    <property type="project" value="TreeGrafter"/>
</dbReference>
<dbReference type="SMR" id="A0A4D6FRB4"/>
<dbReference type="GO" id="GO:0015093">
    <property type="term" value="F:ferrous iron transmembrane transporter activity"/>
    <property type="evidence" value="ECO:0007669"/>
    <property type="project" value="TreeGrafter"/>
</dbReference>
<keyword evidence="5 7" id="KW-1133">Transmembrane helix</keyword>
<keyword evidence="3" id="KW-0813">Transport</keyword>
<feature type="transmembrane region" description="Helical" evidence="7">
    <location>
        <begin position="182"/>
        <end position="200"/>
    </location>
</feature>
<comment type="subcellular location">
    <subcellularLocation>
        <location evidence="1">Membrane</location>
        <topology evidence="1">Multi-pass membrane protein</topology>
    </subcellularLocation>
</comment>
<organism evidence="9">
    <name type="scientific">Planococcus dechangensis</name>
    <dbReference type="NCBI Taxonomy" id="1176255"/>
    <lineage>
        <taxon>Bacteria</taxon>
        <taxon>Bacillati</taxon>
        <taxon>Bacillota</taxon>
        <taxon>Bacilli</taxon>
        <taxon>Bacillales</taxon>
        <taxon>Caryophanaceae</taxon>
        <taxon>Planococcus</taxon>
    </lineage>
</organism>
<keyword evidence="4 7" id="KW-0812">Transmembrane</keyword>
<dbReference type="Pfam" id="PF01545">
    <property type="entry name" value="Cation_efflux"/>
    <property type="match status" value="1"/>
</dbReference>
<feature type="transmembrane region" description="Helical" evidence="7">
    <location>
        <begin position="41"/>
        <end position="63"/>
    </location>
</feature>
<feature type="domain" description="Cation efflux protein transmembrane" evidence="8">
    <location>
        <begin position="16"/>
        <end position="213"/>
    </location>
</feature>
<gene>
    <name evidence="9" type="primary">mceT</name>
</gene>
<feature type="transmembrane region" description="Helical" evidence="7">
    <location>
        <begin position="117"/>
        <end position="138"/>
    </location>
</feature>
<evidence type="ECO:0000259" key="8">
    <source>
        <dbReference type="Pfam" id="PF01545"/>
    </source>
</evidence>
<evidence type="ECO:0000256" key="2">
    <source>
        <dbReference type="ARBA" id="ARBA00008114"/>
    </source>
</evidence>
<evidence type="ECO:0000256" key="4">
    <source>
        <dbReference type="ARBA" id="ARBA00022692"/>
    </source>
</evidence>
<feature type="transmembrane region" description="Helical" evidence="7">
    <location>
        <begin position="159"/>
        <end position="176"/>
    </location>
</feature>
<sequence>MRCNMFGKSINEKKLLWISVIAALIFALVGIVWGIAISSQIILFDGAYSFISVLLSLMSLIVARYIQQSDAARFPYGKEMLEPLVIIVKYTIILVLCIAAISAAIESLASGGREVSIGHALVFAAISTIGCAAVYWMLNRHKKNSGFIRAEANQWKMDTLLSAAVLFGFAAAWVVSLTPYRYLMPYVDPIMVLLVVGYFLKTPIREITKSFKEVLEMTPDRDIETEFKTAVQAIESRYQIPESIVRVAKVGNKLFIDVDFILGPQSKIVTTVDQDEVRAEITRNTSAVGYKKWLTVSFTHDAKWAKKTHL</sequence>
<dbReference type="GO" id="GO:0005886">
    <property type="term" value="C:plasma membrane"/>
    <property type="evidence" value="ECO:0007669"/>
    <property type="project" value="TreeGrafter"/>
</dbReference>
<dbReference type="SUPFAM" id="SSF161111">
    <property type="entry name" value="Cation efflux protein transmembrane domain-like"/>
    <property type="match status" value="1"/>
</dbReference>
<dbReference type="InterPro" id="IPR002524">
    <property type="entry name" value="Cation_efflux"/>
</dbReference>
<reference evidence="9" key="1">
    <citation type="journal article" date="2019" name="Front. Microbiol.">
        <title>Implications for Cation Selectivity and Evolution by a Novel Cation Diffusion Facilitator Family Member From the Moderate Halophile Planococcus dechangensis.</title>
        <authorList>
            <person name="Xu T."/>
            <person name="Chen H."/>
            <person name="Li J."/>
            <person name="Hong S."/>
            <person name="Shao L."/>
            <person name="Zheng X."/>
            <person name="Zou Q."/>
            <person name="Wang Y."/>
            <person name="Guo S."/>
            <person name="Jiang J."/>
        </authorList>
    </citation>
    <scope>NUCLEOTIDE SEQUENCE</scope>
</reference>
<protein>
    <submittedName>
        <fullName evidence="9">Monovalent cation efflux transporter</fullName>
    </submittedName>
</protein>
<dbReference type="InterPro" id="IPR050291">
    <property type="entry name" value="CDF_Transporter"/>
</dbReference>
<dbReference type="NCBIfam" id="TIGR01297">
    <property type="entry name" value="CDF"/>
    <property type="match status" value="1"/>
</dbReference>
<dbReference type="AlphaFoldDB" id="A0A4D6FRB4"/>
<dbReference type="GO" id="GO:0015086">
    <property type="term" value="F:cadmium ion transmembrane transporter activity"/>
    <property type="evidence" value="ECO:0007669"/>
    <property type="project" value="TreeGrafter"/>
</dbReference>
<keyword evidence="6 7" id="KW-0472">Membrane</keyword>
<evidence type="ECO:0000256" key="5">
    <source>
        <dbReference type="ARBA" id="ARBA00022989"/>
    </source>
</evidence>
<comment type="similarity">
    <text evidence="2">Belongs to the cation diffusion facilitator (CDF) transporter (TC 2.A.4) family.</text>
</comment>
<dbReference type="PANTHER" id="PTHR43840:SF15">
    <property type="entry name" value="MITOCHONDRIAL METAL TRANSPORTER 1-RELATED"/>
    <property type="match status" value="1"/>
</dbReference>
<dbReference type="InterPro" id="IPR058533">
    <property type="entry name" value="Cation_efflux_TM"/>
</dbReference>
<name>A0A4D6FRB4_9BACL</name>
<evidence type="ECO:0000256" key="3">
    <source>
        <dbReference type="ARBA" id="ARBA00022448"/>
    </source>
</evidence>
<evidence type="ECO:0000256" key="6">
    <source>
        <dbReference type="ARBA" id="ARBA00023136"/>
    </source>
</evidence>
<evidence type="ECO:0000256" key="1">
    <source>
        <dbReference type="ARBA" id="ARBA00004141"/>
    </source>
</evidence>
<dbReference type="Gene3D" id="1.20.1510.10">
    <property type="entry name" value="Cation efflux protein transmembrane domain"/>
    <property type="match status" value="1"/>
</dbReference>
<dbReference type="PANTHER" id="PTHR43840">
    <property type="entry name" value="MITOCHONDRIAL METAL TRANSPORTER 1-RELATED"/>
    <property type="match status" value="1"/>
</dbReference>
<proteinExistence type="inferred from homology"/>
<feature type="transmembrane region" description="Helical" evidence="7">
    <location>
        <begin position="84"/>
        <end position="105"/>
    </location>
</feature>
<dbReference type="GO" id="GO:0015341">
    <property type="term" value="F:zinc efflux antiporter activity"/>
    <property type="evidence" value="ECO:0007669"/>
    <property type="project" value="TreeGrafter"/>
</dbReference>
<evidence type="ECO:0000256" key="7">
    <source>
        <dbReference type="SAM" id="Phobius"/>
    </source>
</evidence>
<dbReference type="EMBL" id="MH845411">
    <property type="protein sequence ID" value="QCB20471.1"/>
    <property type="molecule type" value="Genomic_DNA"/>
</dbReference>